<dbReference type="Pfam" id="PF06050">
    <property type="entry name" value="HGD-D"/>
    <property type="match status" value="1"/>
</dbReference>
<dbReference type="InterPro" id="IPR010327">
    <property type="entry name" value="FldB/FldC_alpha/beta"/>
</dbReference>
<evidence type="ECO:0000313" key="5">
    <source>
        <dbReference type="Proteomes" id="UP000239863"/>
    </source>
</evidence>
<reference evidence="4 5" key="1">
    <citation type="submission" date="2018-02" db="EMBL/GenBank/DDBJ databases">
        <title>Genomic Encyclopedia of Archaeal and Bacterial Type Strains, Phase II (KMG-II): from individual species to whole genera.</title>
        <authorList>
            <person name="Goeker M."/>
        </authorList>
    </citation>
    <scope>NUCLEOTIDE SEQUENCE [LARGE SCALE GENOMIC DNA]</scope>
    <source>
        <strain evidence="4 5">DSM 15099</strain>
    </source>
</reference>
<comment type="cofactor">
    <cofactor evidence="1">
        <name>[4Fe-4S] cluster</name>
        <dbReference type="ChEBI" id="CHEBI:49883"/>
    </cofactor>
</comment>
<evidence type="ECO:0000313" key="4">
    <source>
        <dbReference type="EMBL" id="PPK48388.1"/>
    </source>
</evidence>
<protein>
    <submittedName>
        <fullName evidence="4">Benzoyl-CoA reductase/2-hydroxyglutaryl-CoA dehydratase subunit BcrC/BadD/HgdB</fullName>
    </submittedName>
</protein>
<proteinExistence type="inferred from homology"/>
<organism evidence="4 5">
    <name type="scientific">Clostridium algidicarnis DSM 15099</name>
    <dbReference type="NCBI Taxonomy" id="1121295"/>
    <lineage>
        <taxon>Bacteria</taxon>
        <taxon>Bacillati</taxon>
        <taxon>Bacillota</taxon>
        <taxon>Clostridia</taxon>
        <taxon>Eubacteriales</taxon>
        <taxon>Clostridiaceae</taxon>
        <taxon>Clostridium</taxon>
    </lineage>
</organism>
<dbReference type="OrthoDB" id="2016792at2"/>
<evidence type="ECO:0000256" key="3">
    <source>
        <dbReference type="ARBA" id="ARBA00023014"/>
    </source>
</evidence>
<keyword evidence="3" id="KW-0411">Iron-sulfur</keyword>
<dbReference type="EMBL" id="PTIS01000007">
    <property type="protein sequence ID" value="PPK48388.1"/>
    <property type="molecule type" value="Genomic_DNA"/>
</dbReference>
<gene>
    <name evidence="4" type="ORF">BD821_10725</name>
</gene>
<dbReference type="PANTHER" id="PTHR30548">
    <property type="entry name" value="2-HYDROXYGLUTARYL-COA DEHYDRATASE, D-COMPONENT-RELATED"/>
    <property type="match status" value="1"/>
</dbReference>
<evidence type="ECO:0000256" key="1">
    <source>
        <dbReference type="ARBA" id="ARBA00001966"/>
    </source>
</evidence>
<dbReference type="RefSeq" id="WP_104409776.1">
    <property type="nucleotide sequence ID" value="NZ_PTIS01000007.1"/>
</dbReference>
<dbReference type="PANTHER" id="PTHR30548:SF2">
    <property type="entry name" value="2-HYDROXYACYL-COA DEHYDRATASE,D-COMPONENT"/>
    <property type="match status" value="1"/>
</dbReference>
<name>A0A2S6FXR0_9CLOT</name>
<keyword evidence="3" id="KW-0479">Metal-binding</keyword>
<evidence type="ECO:0000256" key="2">
    <source>
        <dbReference type="ARBA" id="ARBA00005806"/>
    </source>
</evidence>
<dbReference type="GO" id="GO:0051536">
    <property type="term" value="F:iron-sulfur cluster binding"/>
    <property type="evidence" value="ECO:0007669"/>
    <property type="project" value="UniProtKB-KW"/>
</dbReference>
<dbReference type="Gene3D" id="3.40.50.11900">
    <property type="match status" value="1"/>
</dbReference>
<dbReference type="GO" id="GO:0016836">
    <property type="term" value="F:hydro-lyase activity"/>
    <property type="evidence" value="ECO:0007669"/>
    <property type="project" value="UniProtKB-ARBA"/>
</dbReference>
<dbReference type="Proteomes" id="UP000239863">
    <property type="component" value="Unassembled WGS sequence"/>
</dbReference>
<accession>A0A2S6FXR0</accession>
<comment type="similarity">
    <text evidence="2">Belongs to the FldB/FldC dehydratase alpha/beta subunit family.</text>
</comment>
<dbReference type="AlphaFoldDB" id="A0A2S6FXR0"/>
<comment type="caution">
    <text evidence="4">The sequence shown here is derived from an EMBL/GenBank/DDBJ whole genome shotgun (WGS) entry which is preliminary data.</text>
</comment>
<keyword evidence="3" id="KW-0408">Iron</keyword>
<sequence length="507" mass="59534">MTKIGDLYTGEMYLKRREWRGVKDTMYDFWRWLITWKDLTRFIFRAPVRITKAIFNYRWMSSYLTTPAFIDRHSMGLRGTALRINHLHFNTVIKNTTVIIANMFKADKRFGENNLSDKVVLFDEMMPMHLMAGFPNLLGIPSQLAPVFQCSVIDQQSMIPYLDAIENYGLPADVCPLPACEAGVSIVDEYPIMGKCYVTSSMPCDGSVMASSFQDRYFKLPTFNLSLPVRYLEKEVEEYAVQDLKDCIKFIEDNTGETFDWDNYFRCMKQYNKEAEYELEKWEINKTNYPQITGANLALYRMYAFLVPGSMDKRFLDVDEKVNKLMLKAYKNKEKCSNVMRHRAIVWSPPAHYYSNFATWAENCWGINVLIDMESLVSTKFFNTEDKEESLKDIAHTYERMTMRRHTNGGYANVLDELWRVCEEFNADMVLMFAHISCKTMAGLTGLFEDQARERGIHLIWIEHDLMDPRTISRKEMRSKVNRYMQTVFREEPVDATLVDFDDEKTW</sequence>